<dbReference type="GO" id="GO:0006352">
    <property type="term" value="P:DNA-templated transcription initiation"/>
    <property type="evidence" value="ECO:0007669"/>
    <property type="project" value="InterPro"/>
</dbReference>
<dbReference type="InterPro" id="IPR013325">
    <property type="entry name" value="RNA_pol_sigma_r2"/>
</dbReference>
<dbReference type="SUPFAM" id="SSF88946">
    <property type="entry name" value="Sigma2 domain of RNA polymerase sigma factors"/>
    <property type="match status" value="1"/>
</dbReference>
<evidence type="ECO:0000259" key="6">
    <source>
        <dbReference type="Pfam" id="PF08281"/>
    </source>
</evidence>
<comment type="similarity">
    <text evidence="1">Belongs to the sigma-70 factor family. ECF subfamily.</text>
</comment>
<reference evidence="7 8" key="1">
    <citation type="submission" date="2019-12" db="EMBL/GenBank/DDBJ databases">
        <title>Mucilaginibacter sp. HME9299 genome sequencing and assembly.</title>
        <authorList>
            <person name="Kang H."/>
            <person name="Kim H."/>
            <person name="Joh K."/>
        </authorList>
    </citation>
    <scope>NUCLEOTIDE SEQUENCE [LARGE SCALE GENOMIC DNA]</scope>
    <source>
        <strain evidence="7 8">HME9299</strain>
    </source>
</reference>
<dbReference type="Gene3D" id="1.10.10.10">
    <property type="entry name" value="Winged helix-like DNA-binding domain superfamily/Winged helix DNA-binding domain"/>
    <property type="match status" value="1"/>
</dbReference>
<dbReference type="InterPro" id="IPR036388">
    <property type="entry name" value="WH-like_DNA-bd_sf"/>
</dbReference>
<accession>A0A6I4IDB3</accession>
<feature type="domain" description="RNA polymerase sigma factor 70 region 4 type 2" evidence="6">
    <location>
        <begin position="126"/>
        <end position="171"/>
    </location>
</feature>
<dbReference type="InterPro" id="IPR007627">
    <property type="entry name" value="RNA_pol_sigma70_r2"/>
</dbReference>
<evidence type="ECO:0000256" key="4">
    <source>
        <dbReference type="ARBA" id="ARBA00023163"/>
    </source>
</evidence>
<keyword evidence="4" id="KW-0804">Transcription</keyword>
<comment type="caution">
    <text evidence="7">The sequence shown here is derived from an EMBL/GenBank/DDBJ whole genome shotgun (WGS) entry which is preliminary data.</text>
</comment>
<evidence type="ECO:0000313" key="8">
    <source>
        <dbReference type="Proteomes" id="UP000434850"/>
    </source>
</evidence>
<dbReference type="Pfam" id="PF04542">
    <property type="entry name" value="Sigma70_r2"/>
    <property type="match status" value="1"/>
</dbReference>
<keyword evidence="8" id="KW-1185">Reference proteome</keyword>
<dbReference type="Gene3D" id="1.10.1740.10">
    <property type="match status" value="1"/>
</dbReference>
<dbReference type="AlphaFoldDB" id="A0A6I4IDB3"/>
<gene>
    <name evidence="7" type="ORF">GO816_17740</name>
</gene>
<dbReference type="InterPro" id="IPR013324">
    <property type="entry name" value="RNA_pol_sigma_r3/r4-like"/>
</dbReference>
<evidence type="ECO:0000256" key="1">
    <source>
        <dbReference type="ARBA" id="ARBA00010641"/>
    </source>
</evidence>
<evidence type="ECO:0000259" key="5">
    <source>
        <dbReference type="Pfam" id="PF04542"/>
    </source>
</evidence>
<dbReference type="NCBIfam" id="TIGR02937">
    <property type="entry name" value="sigma70-ECF"/>
    <property type="match status" value="1"/>
</dbReference>
<dbReference type="InterPro" id="IPR014284">
    <property type="entry name" value="RNA_pol_sigma-70_dom"/>
</dbReference>
<dbReference type="PANTHER" id="PTHR43133:SF46">
    <property type="entry name" value="RNA POLYMERASE SIGMA-70 FACTOR ECF SUBFAMILY"/>
    <property type="match status" value="1"/>
</dbReference>
<dbReference type="PANTHER" id="PTHR43133">
    <property type="entry name" value="RNA POLYMERASE ECF-TYPE SIGMA FACTO"/>
    <property type="match status" value="1"/>
</dbReference>
<dbReference type="GO" id="GO:0003677">
    <property type="term" value="F:DNA binding"/>
    <property type="evidence" value="ECO:0007669"/>
    <property type="project" value="InterPro"/>
</dbReference>
<feature type="domain" description="RNA polymerase sigma-70 region 2" evidence="5">
    <location>
        <begin position="26"/>
        <end position="90"/>
    </location>
</feature>
<evidence type="ECO:0000256" key="2">
    <source>
        <dbReference type="ARBA" id="ARBA00023015"/>
    </source>
</evidence>
<protein>
    <submittedName>
        <fullName evidence="7">Sigma-70 family RNA polymerase sigma factor</fullName>
    </submittedName>
</protein>
<dbReference type="OrthoDB" id="665981at2"/>
<organism evidence="7 8">
    <name type="scientific">Mucilaginibacter aquatilis</name>
    <dbReference type="NCBI Taxonomy" id="1517760"/>
    <lineage>
        <taxon>Bacteria</taxon>
        <taxon>Pseudomonadati</taxon>
        <taxon>Bacteroidota</taxon>
        <taxon>Sphingobacteriia</taxon>
        <taxon>Sphingobacteriales</taxon>
        <taxon>Sphingobacteriaceae</taxon>
        <taxon>Mucilaginibacter</taxon>
    </lineage>
</organism>
<keyword evidence="2" id="KW-0805">Transcription regulation</keyword>
<evidence type="ECO:0000256" key="3">
    <source>
        <dbReference type="ARBA" id="ARBA00023082"/>
    </source>
</evidence>
<keyword evidence="3" id="KW-0731">Sigma factor</keyword>
<dbReference type="GO" id="GO:0016987">
    <property type="term" value="F:sigma factor activity"/>
    <property type="evidence" value="ECO:0007669"/>
    <property type="project" value="UniProtKB-KW"/>
</dbReference>
<dbReference type="Proteomes" id="UP000434850">
    <property type="component" value="Unassembled WGS sequence"/>
</dbReference>
<dbReference type="Pfam" id="PF08281">
    <property type="entry name" value="Sigma70_r4_2"/>
    <property type="match status" value="1"/>
</dbReference>
<dbReference type="SUPFAM" id="SSF88659">
    <property type="entry name" value="Sigma3 and sigma4 domains of RNA polymerase sigma factors"/>
    <property type="match status" value="1"/>
</dbReference>
<proteinExistence type="inferred from homology"/>
<name>A0A6I4IDB3_9SPHI</name>
<evidence type="ECO:0000313" key="7">
    <source>
        <dbReference type="EMBL" id="MVN92977.1"/>
    </source>
</evidence>
<dbReference type="InterPro" id="IPR039425">
    <property type="entry name" value="RNA_pol_sigma-70-like"/>
</dbReference>
<dbReference type="RefSeq" id="WP_157543298.1">
    <property type="nucleotide sequence ID" value="NZ_WQLA01000008.1"/>
</dbReference>
<sequence length="195" mass="22311">MPDKNSPDDDLWRAIKSESIPAFEILVKRYWEAVYTTAFSHLRDKEMAMEIANDTFLNIWQKKHVLDIGTFKSYLTTSARYHVYKVLKAKKALKLAYVADHENLSSVNVSVNTGEEKIRHLNLQSEIEALLSALPARCREIFLLSRLGNLTNTEIAEKLSISKRTVENQISIAQRFVQQNSKNIALSILATFLLQ</sequence>
<dbReference type="EMBL" id="WQLA01000008">
    <property type="protein sequence ID" value="MVN92977.1"/>
    <property type="molecule type" value="Genomic_DNA"/>
</dbReference>
<dbReference type="InterPro" id="IPR013249">
    <property type="entry name" value="RNA_pol_sigma70_r4_t2"/>
</dbReference>